<evidence type="ECO:0000256" key="1">
    <source>
        <dbReference type="SAM" id="MobiDB-lite"/>
    </source>
</evidence>
<evidence type="ECO:0000313" key="3">
    <source>
        <dbReference type="Proteomes" id="UP000077051"/>
    </source>
</evidence>
<evidence type="ECO:0000313" key="2">
    <source>
        <dbReference type="EMBL" id="OAD07346.1"/>
    </source>
</evidence>
<accession>A0A168P8S4</accession>
<dbReference type="OrthoDB" id="2214990at2759"/>
<dbReference type="VEuPathDB" id="FungiDB:MUCCIDRAFT_77682"/>
<protein>
    <submittedName>
        <fullName evidence="2">Uncharacterized protein</fullName>
    </submittedName>
</protein>
<organism evidence="2 3">
    <name type="scientific">Mucor lusitanicus CBS 277.49</name>
    <dbReference type="NCBI Taxonomy" id="747725"/>
    <lineage>
        <taxon>Eukaryota</taxon>
        <taxon>Fungi</taxon>
        <taxon>Fungi incertae sedis</taxon>
        <taxon>Mucoromycota</taxon>
        <taxon>Mucoromycotina</taxon>
        <taxon>Mucoromycetes</taxon>
        <taxon>Mucorales</taxon>
        <taxon>Mucorineae</taxon>
        <taxon>Mucoraceae</taxon>
        <taxon>Mucor</taxon>
    </lineage>
</organism>
<feature type="compositionally biased region" description="Polar residues" evidence="1">
    <location>
        <begin position="73"/>
        <end position="89"/>
    </location>
</feature>
<reference evidence="2 3" key="1">
    <citation type="submission" date="2015-06" db="EMBL/GenBank/DDBJ databases">
        <title>Expansion of signal transduction pathways in fungi by whole-genome duplication.</title>
        <authorList>
            <consortium name="DOE Joint Genome Institute"/>
            <person name="Corrochano L.M."/>
            <person name="Kuo A."/>
            <person name="Marcet-Houben M."/>
            <person name="Polaino S."/>
            <person name="Salamov A."/>
            <person name="Villalobos J.M."/>
            <person name="Alvarez M.I."/>
            <person name="Avalos J."/>
            <person name="Benito E.P."/>
            <person name="Benoit I."/>
            <person name="Burger G."/>
            <person name="Camino L.P."/>
            <person name="Canovas D."/>
            <person name="Cerda-Olmedo E."/>
            <person name="Cheng J.-F."/>
            <person name="Dominguez A."/>
            <person name="Elias M."/>
            <person name="Eslava A.P."/>
            <person name="Glaser F."/>
            <person name="Grimwood J."/>
            <person name="Gutierrez G."/>
            <person name="Heitman J."/>
            <person name="Henrissat B."/>
            <person name="Iturriaga E.A."/>
            <person name="Lang B.F."/>
            <person name="Lavin J.L."/>
            <person name="Lee S."/>
            <person name="Li W."/>
            <person name="Lindquist E."/>
            <person name="Lopez-Garcia S."/>
            <person name="Luque E.M."/>
            <person name="Marcos A.T."/>
            <person name="Martin J."/>
            <person name="Mccluskey K."/>
            <person name="Medina H.R."/>
            <person name="Miralles-Duran A."/>
            <person name="Miyazaki A."/>
            <person name="Munoz-Torres E."/>
            <person name="Oguiza J.A."/>
            <person name="Ohm R."/>
            <person name="Olmedo M."/>
            <person name="Orejas M."/>
            <person name="Ortiz-Castellanos L."/>
            <person name="Pisabarro A.G."/>
            <person name="Rodriguez-Romero J."/>
            <person name="Ruiz-Herrera J."/>
            <person name="Ruiz-Vazquez R."/>
            <person name="Sanz C."/>
            <person name="Schackwitz W."/>
            <person name="Schmutz J."/>
            <person name="Shahriari M."/>
            <person name="Shelest E."/>
            <person name="Silva-Franco F."/>
            <person name="Soanes D."/>
            <person name="Syed K."/>
            <person name="Tagua V.G."/>
            <person name="Talbot N.J."/>
            <person name="Thon M."/>
            <person name="De Vries R.P."/>
            <person name="Wiebenga A."/>
            <person name="Yadav J.S."/>
            <person name="Braun E.L."/>
            <person name="Baker S."/>
            <person name="Garre V."/>
            <person name="Horwitz B."/>
            <person name="Torres-Martinez S."/>
            <person name="Idnurm A."/>
            <person name="Herrera-Estrella A."/>
            <person name="Gabaldon T."/>
            <person name="Grigoriev I.V."/>
        </authorList>
    </citation>
    <scope>NUCLEOTIDE SEQUENCE [LARGE SCALE GENOMIC DNA]</scope>
    <source>
        <strain evidence="2 3">CBS 277.49</strain>
    </source>
</reference>
<gene>
    <name evidence="2" type="ORF">MUCCIDRAFT_77682</name>
</gene>
<keyword evidence="3" id="KW-1185">Reference proteome</keyword>
<comment type="caution">
    <text evidence="2">The sequence shown here is derived from an EMBL/GenBank/DDBJ whole genome shotgun (WGS) entry which is preliminary data.</text>
</comment>
<feature type="region of interest" description="Disordered" evidence="1">
    <location>
        <begin position="72"/>
        <end position="146"/>
    </location>
</feature>
<feature type="compositionally biased region" description="Basic and acidic residues" evidence="1">
    <location>
        <begin position="107"/>
        <end position="116"/>
    </location>
</feature>
<name>A0A168P8S4_MUCCL</name>
<dbReference type="AlphaFoldDB" id="A0A168P8S4"/>
<dbReference type="EMBL" id="AMYB01000001">
    <property type="protein sequence ID" value="OAD07346.1"/>
    <property type="molecule type" value="Genomic_DNA"/>
</dbReference>
<sequence length="365" mass="41154">MTSGQASEPLDPIDNDLFHSYTRYQLCQLKKSTSLWVCNKEKEAMLNILGQFESIDGNTLRMVVNEIFEKSSVPHNSTNDTNEASTSTHRLVEDAPSSPSTVSADAHNNEAADRTRATSTITSKKRSEGPPLTQERPLAKKSKTDDPVVEKLKNLLSRPNVEELLDIANHVERSEYVILTRMRRVNGSFKLKMSTATSHYSLHISTSFGDFRGPMSMCQSNLIAYQFGKLLLKRGESRYKDKRQKAAESKCYHAIKEEMLAHGQRIATPVCKYIHYAQTVVQAADKIGVYALFMPEVVSPYGFQIISRFNFSVLKSCLDAKCAGLKRIARFDHEDNLIMAEMDYSRKHGDKSYLQTTSKFLNSST</sequence>
<dbReference type="Proteomes" id="UP000077051">
    <property type="component" value="Unassembled WGS sequence"/>
</dbReference>
<proteinExistence type="predicted"/>